<dbReference type="EMBL" id="ML170260">
    <property type="protein sequence ID" value="TDL15847.1"/>
    <property type="molecule type" value="Genomic_DNA"/>
</dbReference>
<dbReference type="GO" id="GO:0033554">
    <property type="term" value="P:cellular response to stress"/>
    <property type="evidence" value="ECO:0007669"/>
    <property type="project" value="UniProtKB-ARBA"/>
</dbReference>
<evidence type="ECO:0000256" key="2">
    <source>
        <dbReference type="ARBA" id="ARBA00004496"/>
    </source>
</evidence>
<evidence type="ECO:0000256" key="3">
    <source>
        <dbReference type="ARBA" id="ARBA00023242"/>
    </source>
</evidence>
<dbReference type="PROSITE" id="PS50217">
    <property type="entry name" value="BZIP"/>
    <property type="match status" value="1"/>
</dbReference>
<name>A0A4Y7PKC8_9AGAM</name>
<dbReference type="PANTHER" id="PTHR40621">
    <property type="entry name" value="TRANSCRIPTION FACTOR KAPC-RELATED"/>
    <property type="match status" value="1"/>
</dbReference>
<dbReference type="Gene3D" id="1.10.238.100">
    <property type="entry name" value="YAP1 redox domain. Chain B"/>
    <property type="match status" value="1"/>
</dbReference>
<evidence type="ECO:0000256" key="1">
    <source>
        <dbReference type="ARBA" id="ARBA00004123"/>
    </source>
</evidence>
<dbReference type="Gene3D" id="1.20.5.170">
    <property type="match status" value="1"/>
</dbReference>
<dbReference type="CDD" id="cd14688">
    <property type="entry name" value="bZIP_YAP"/>
    <property type="match status" value="1"/>
</dbReference>
<dbReference type="Pfam" id="PF00170">
    <property type="entry name" value="bZIP_1"/>
    <property type="match status" value="1"/>
</dbReference>
<dbReference type="InterPro" id="IPR013910">
    <property type="entry name" value="TF_PAP1"/>
</dbReference>
<accession>A0A4Y7PKC8</accession>
<feature type="compositionally biased region" description="Polar residues" evidence="4">
    <location>
        <begin position="469"/>
        <end position="478"/>
    </location>
</feature>
<evidence type="ECO:0000313" key="7">
    <source>
        <dbReference type="Proteomes" id="UP000294933"/>
    </source>
</evidence>
<protein>
    <recommendedName>
        <fullName evidence="5">BZIP domain-containing protein</fullName>
    </recommendedName>
</protein>
<dbReference type="Proteomes" id="UP000294933">
    <property type="component" value="Unassembled WGS sequence"/>
</dbReference>
<dbReference type="InterPro" id="IPR046347">
    <property type="entry name" value="bZIP_sf"/>
</dbReference>
<gene>
    <name evidence="6" type="ORF">BD410DRAFT_84105</name>
</gene>
<dbReference type="VEuPathDB" id="FungiDB:BD410DRAFT_84105"/>
<feature type="compositionally biased region" description="Basic and acidic residues" evidence="4">
    <location>
        <begin position="159"/>
        <end position="188"/>
    </location>
</feature>
<feature type="compositionally biased region" description="Basic and acidic residues" evidence="4">
    <location>
        <begin position="103"/>
        <end position="119"/>
    </location>
</feature>
<dbReference type="GO" id="GO:0000976">
    <property type="term" value="F:transcription cis-regulatory region binding"/>
    <property type="evidence" value="ECO:0007669"/>
    <property type="project" value="InterPro"/>
</dbReference>
<dbReference type="InterPro" id="IPR050936">
    <property type="entry name" value="AP-1-like"/>
</dbReference>
<feature type="compositionally biased region" description="Polar residues" evidence="4">
    <location>
        <begin position="234"/>
        <end position="246"/>
    </location>
</feature>
<reference evidence="6 7" key="1">
    <citation type="submission" date="2018-06" db="EMBL/GenBank/DDBJ databases">
        <title>A transcriptomic atlas of mushroom development highlights an independent origin of complex multicellularity.</title>
        <authorList>
            <consortium name="DOE Joint Genome Institute"/>
            <person name="Krizsan K."/>
            <person name="Almasi E."/>
            <person name="Merenyi Z."/>
            <person name="Sahu N."/>
            <person name="Viragh M."/>
            <person name="Koszo T."/>
            <person name="Mondo S."/>
            <person name="Kiss B."/>
            <person name="Balint B."/>
            <person name="Kues U."/>
            <person name="Barry K."/>
            <person name="Hegedus J.C."/>
            <person name="Henrissat B."/>
            <person name="Johnson J."/>
            <person name="Lipzen A."/>
            <person name="Ohm R."/>
            <person name="Nagy I."/>
            <person name="Pangilinan J."/>
            <person name="Yan J."/>
            <person name="Xiong Y."/>
            <person name="Grigoriev I.V."/>
            <person name="Hibbett D.S."/>
            <person name="Nagy L.G."/>
        </authorList>
    </citation>
    <scope>NUCLEOTIDE SEQUENCE [LARGE SCALE GENOMIC DNA]</scope>
    <source>
        <strain evidence="6 7">SZMC22713</strain>
    </source>
</reference>
<dbReference type="SMART" id="SM00338">
    <property type="entry name" value="BRLZ"/>
    <property type="match status" value="1"/>
</dbReference>
<dbReference type="STRING" id="50990.A0A4Y7PKC8"/>
<feature type="compositionally biased region" description="Low complexity" evidence="4">
    <location>
        <begin position="438"/>
        <end position="468"/>
    </location>
</feature>
<feature type="compositionally biased region" description="Polar residues" evidence="4">
    <location>
        <begin position="45"/>
        <end position="55"/>
    </location>
</feature>
<sequence>MSSFSNPDALWDLSLPPSLPALADDDFITLLQKQFGVNNLPDPKSQPNVTPNANIDPQALTRFTLPGGTPPLSDESSPSPPSITDNQPSHSRRQSSIYADSSGQRHHDDDPALKRKASDEDMDNEPTHKSQHTTSSAMKKSLSGASNRRKSGGNTGGVQKDESRLLKRKEQNRAAQRAFRERKEKHVKDLEDQVAALEEKNQSALTENETLREVIARLQNENVRLRGSSFTFSVPSGPAATQAQAGPSSAVDSPSSKDSPNSGYPSAATSASSPATAESANTSPPSLFLNEKTDSAALFGGPEVVQQTATTDAMGMDFGFGPVFTETPYTTIASNPLFMSFREPTSFSTSMDTSGNADIGNSPYNAASPSMFDWNSPSFGAGWPDVTMQDNPMAFDLTNSLDELFGGQQITGIDMSPFGGKSGSTTSLSPVVHHRPSPHSTPSMASISSASSSLLPQPSPISQHIQPQAQLMPQSEGSTGAPIDPEIPCPKSSKCTVAADMIKEGSSAFSPPLEEGGLTKDCESKLPMTEKNEKNVDVMKAWRQITTDPKYRGVDVNELCFEFATKARCDGTKVVIEPDSMQHILETVNKQVQN</sequence>
<evidence type="ECO:0000259" key="5">
    <source>
        <dbReference type="PROSITE" id="PS50217"/>
    </source>
</evidence>
<evidence type="ECO:0000313" key="6">
    <source>
        <dbReference type="EMBL" id="TDL15847.1"/>
    </source>
</evidence>
<dbReference type="PANTHER" id="PTHR40621:SF6">
    <property type="entry name" value="AP-1-LIKE TRANSCRIPTION FACTOR YAP1-RELATED"/>
    <property type="match status" value="1"/>
</dbReference>
<organism evidence="6 7">
    <name type="scientific">Rickenella mellea</name>
    <dbReference type="NCBI Taxonomy" id="50990"/>
    <lineage>
        <taxon>Eukaryota</taxon>
        <taxon>Fungi</taxon>
        <taxon>Dikarya</taxon>
        <taxon>Basidiomycota</taxon>
        <taxon>Agaricomycotina</taxon>
        <taxon>Agaricomycetes</taxon>
        <taxon>Hymenochaetales</taxon>
        <taxon>Rickenellaceae</taxon>
        <taxon>Rickenella</taxon>
    </lineage>
</organism>
<feature type="region of interest" description="Disordered" evidence="4">
    <location>
        <begin position="37"/>
        <end position="188"/>
    </location>
</feature>
<dbReference type="PROSITE" id="PS00036">
    <property type="entry name" value="BZIP_BASIC"/>
    <property type="match status" value="1"/>
</dbReference>
<dbReference type="AlphaFoldDB" id="A0A4Y7PKC8"/>
<feature type="domain" description="BZIP" evidence="5">
    <location>
        <begin position="162"/>
        <end position="225"/>
    </location>
</feature>
<dbReference type="InterPro" id="IPR023167">
    <property type="entry name" value="Yap1_redox_dom_sf"/>
</dbReference>
<keyword evidence="3" id="KW-0539">Nucleus</keyword>
<proteinExistence type="predicted"/>
<keyword evidence="7" id="KW-1185">Reference proteome</keyword>
<feature type="compositionally biased region" description="Polar residues" evidence="4">
    <location>
        <begin position="132"/>
        <end position="146"/>
    </location>
</feature>
<dbReference type="SUPFAM" id="SSF111430">
    <property type="entry name" value="YAP1 redox domain"/>
    <property type="match status" value="1"/>
</dbReference>
<dbReference type="GO" id="GO:0090575">
    <property type="term" value="C:RNA polymerase II transcription regulator complex"/>
    <property type="evidence" value="ECO:0007669"/>
    <property type="project" value="TreeGrafter"/>
</dbReference>
<evidence type="ECO:0000256" key="4">
    <source>
        <dbReference type="SAM" id="MobiDB-lite"/>
    </source>
</evidence>
<dbReference type="OrthoDB" id="2593073at2759"/>
<feature type="compositionally biased region" description="Polar residues" evidence="4">
    <location>
        <begin position="83"/>
        <end position="102"/>
    </location>
</feature>
<dbReference type="GO" id="GO:0001228">
    <property type="term" value="F:DNA-binding transcription activator activity, RNA polymerase II-specific"/>
    <property type="evidence" value="ECO:0007669"/>
    <property type="project" value="TreeGrafter"/>
</dbReference>
<dbReference type="InterPro" id="IPR004827">
    <property type="entry name" value="bZIP"/>
</dbReference>
<dbReference type="GO" id="GO:0005737">
    <property type="term" value="C:cytoplasm"/>
    <property type="evidence" value="ECO:0007669"/>
    <property type="project" value="UniProtKB-SubCell"/>
</dbReference>
<comment type="subcellular location">
    <subcellularLocation>
        <location evidence="2">Cytoplasm</location>
    </subcellularLocation>
    <subcellularLocation>
        <location evidence="1">Nucleus</location>
    </subcellularLocation>
</comment>
<feature type="region of interest" description="Disordered" evidence="4">
    <location>
        <begin position="234"/>
        <end position="289"/>
    </location>
</feature>
<dbReference type="SUPFAM" id="SSF57959">
    <property type="entry name" value="Leucine zipper domain"/>
    <property type="match status" value="1"/>
</dbReference>
<feature type="region of interest" description="Disordered" evidence="4">
    <location>
        <begin position="412"/>
        <end position="487"/>
    </location>
</feature>
<feature type="compositionally biased region" description="Low complexity" evidence="4">
    <location>
        <begin position="247"/>
        <end position="286"/>
    </location>
</feature>
<dbReference type="Pfam" id="PF08601">
    <property type="entry name" value="PAP1"/>
    <property type="match status" value="1"/>
</dbReference>